<comment type="caution">
    <text evidence="2">The sequence shown here is derived from an EMBL/GenBank/DDBJ whole genome shotgun (WGS) entry which is preliminary data.</text>
</comment>
<dbReference type="PANTHER" id="PTHR21310">
    <property type="entry name" value="AMINOGLYCOSIDE PHOSPHOTRANSFERASE-RELATED-RELATED"/>
    <property type="match status" value="1"/>
</dbReference>
<accession>A0A8H4QPJ7</accession>
<dbReference type="EMBL" id="JAACJL010000044">
    <property type="protein sequence ID" value="KAF4614440.1"/>
    <property type="molecule type" value="Genomic_DNA"/>
</dbReference>
<sequence length="299" mass="33917">MIPFPSAVKIPKPSSPFMIRVHGFFHAFVLLRISCWYMKYCDYFGIPYLKVTAAALIWPLPFNTVIKFGPKVREEEALAIDLAHRIGLPAPRLLSYGSGSLGEFNSIWMTLCPGEQLPRVWGTMSEEELANVANDLDTCLLRMRQCHNPDRPRISSLTGSHILSYRATDGRIKACEDEEELLNHLMAIRADWDSPPEQYNALTNKVMAMTKMSHSIVLTHGDLYPHNMLVKNGRLSGIVDWECAGWMPEYWDYSTMLVRGHALYPDSWRNLIKANPGFIYSEELSADEALVNCTCTAWG</sequence>
<reference evidence="2 3" key="1">
    <citation type="submission" date="2019-12" db="EMBL/GenBank/DDBJ databases">
        <authorList>
            <person name="Floudas D."/>
            <person name="Bentzer J."/>
            <person name="Ahren D."/>
            <person name="Johansson T."/>
            <person name="Persson P."/>
            <person name="Tunlid A."/>
        </authorList>
    </citation>
    <scope>NUCLEOTIDE SEQUENCE [LARGE SCALE GENOMIC DNA]</scope>
    <source>
        <strain evidence="2 3">CBS 102.39</strain>
    </source>
</reference>
<evidence type="ECO:0000259" key="1">
    <source>
        <dbReference type="Pfam" id="PF01636"/>
    </source>
</evidence>
<gene>
    <name evidence="2" type="ORF">D9613_002533</name>
</gene>
<name>A0A8H4QPJ7_9AGAR</name>
<dbReference type="AlphaFoldDB" id="A0A8H4QPJ7"/>
<protein>
    <recommendedName>
        <fullName evidence="1">Aminoglycoside phosphotransferase domain-containing protein</fullName>
    </recommendedName>
</protein>
<keyword evidence="3" id="KW-1185">Reference proteome</keyword>
<dbReference type="CDD" id="cd05120">
    <property type="entry name" value="APH_ChoK_like"/>
    <property type="match status" value="1"/>
</dbReference>
<dbReference type="PANTHER" id="PTHR21310:SF55">
    <property type="entry name" value="AMINOGLYCOSIDE PHOSPHOTRANSFERASE DOMAIN-CONTAINING PROTEIN"/>
    <property type="match status" value="1"/>
</dbReference>
<evidence type="ECO:0000313" key="2">
    <source>
        <dbReference type="EMBL" id="KAF4614440.1"/>
    </source>
</evidence>
<dbReference type="Proteomes" id="UP000521872">
    <property type="component" value="Unassembled WGS sequence"/>
</dbReference>
<dbReference type="Gene3D" id="3.90.1200.10">
    <property type="match status" value="1"/>
</dbReference>
<dbReference type="SUPFAM" id="SSF56112">
    <property type="entry name" value="Protein kinase-like (PK-like)"/>
    <property type="match status" value="1"/>
</dbReference>
<dbReference type="InterPro" id="IPR011009">
    <property type="entry name" value="Kinase-like_dom_sf"/>
</dbReference>
<evidence type="ECO:0000313" key="3">
    <source>
        <dbReference type="Proteomes" id="UP000521872"/>
    </source>
</evidence>
<organism evidence="2 3">
    <name type="scientific">Agrocybe pediades</name>
    <dbReference type="NCBI Taxonomy" id="84607"/>
    <lineage>
        <taxon>Eukaryota</taxon>
        <taxon>Fungi</taxon>
        <taxon>Dikarya</taxon>
        <taxon>Basidiomycota</taxon>
        <taxon>Agaricomycotina</taxon>
        <taxon>Agaricomycetes</taxon>
        <taxon>Agaricomycetidae</taxon>
        <taxon>Agaricales</taxon>
        <taxon>Agaricineae</taxon>
        <taxon>Strophariaceae</taxon>
        <taxon>Agrocybe</taxon>
    </lineage>
</organism>
<dbReference type="InterPro" id="IPR002575">
    <property type="entry name" value="Aminoglycoside_PTrfase"/>
</dbReference>
<dbReference type="InterPro" id="IPR051678">
    <property type="entry name" value="AGP_Transferase"/>
</dbReference>
<dbReference type="Pfam" id="PF01636">
    <property type="entry name" value="APH"/>
    <property type="match status" value="1"/>
</dbReference>
<feature type="domain" description="Aminoglycoside phosphotransferase" evidence="1">
    <location>
        <begin position="73"/>
        <end position="270"/>
    </location>
</feature>
<proteinExistence type="predicted"/>